<dbReference type="RefSeq" id="WP_224160605.1">
    <property type="nucleotide sequence ID" value="NZ_JAIRBS010000007.1"/>
</dbReference>
<gene>
    <name evidence="1" type="ORF">LA374_12350</name>
</gene>
<sequence>MKIRLLFLLGIGFHGLAFSESDYQVLVTVSDAKSEFVFPAFDVSKTNRSGTSQVGGCTYFGKLTEQDGASLLLEGKMSCVHEDGNSYMDMPIFVLSSKGDRASMELGDDETEIWKYSVEVKVLP</sequence>
<dbReference type="Proteomes" id="UP000774958">
    <property type="component" value="Unassembled WGS sequence"/>
</dbReference>
<protein>
    <submittedName>
        <fullName evidence="1">Uncharacterized protein</fullName>
    </submittedName>
</protein>
<evidence type="ECO:0000313" key="1">
    <source>
        <dbReference type="EMBL" id="MBZ6066988.1"/>
    </source>
</evidence>
<accession>A0ABS7VDG7</accession>
<reference evidence="1 2" key="1">
    <citation type="submission" date="2021-09" db="EMBL/GenBank/DDBJ databases">
        <title>Aeromonas schubertii isolated from Asian sea bass.</title>
        <authorList>
            <person name="Pinpimai K."/>
        </authorList>
    </citation>
    <scope>NUCLEOTIDE SEQUENCE [LARGE SCALE GENOMIC DNA]</scope>
    <source>
        <strain evidence="1 2">CHULA2021a</strain>
    </source>
</reference>
<proteinExistence type="predicted"/>
<keyword evidence="2" id="KW-1185">Reference proteome</keyword>
<dbReference type="EMBL" id="JAIRBT010000015">
    <property type="protein sequence ID" value="MBZ6066988.1"/>
    <property type="molecule type" value="Genomic_DNA"/>
</dbReference>
<name>A0ABS7VDG7_9GAMM</name>
<evidence type="ECO:0000313" key="2">
    <source>
        <dbReference type="Proteomes" id="UP000774958"/>
    </source>
</evidence>
<comment type="caution">
    <text evidence="1">The sequence shown here is derived from an EMBL/GenBank/DDBJ whole genome shotgun (WGS) entry which is preliminary data.</text>
</comment>
<organism evidence="1 2">
    <name type="scientific">Aeromonas schubertii</name>
    <dbReference type="NCBI Taxonomy" id="652"/>
    <lineage>
        <taxon>Bacteria</taxon>
        <taxon>Pseudomonadati</taxon>
        <taxon>Pseudomonadota</taxon>
        <taxon>Gammaproteobacteria</taxon>
        <taxon>Aeromonadales</taxon>
        <taxon>Aeromonadaceae</taxon>
        <taxon>Aeromonas</taxon>
    </lineage>
</organism>